<organism evidence="1">
    <name type="scientific">Glycine soja</name>
    <name type="common">Wild soybean</name>
    <dbReference type="NCBI Taxonomy" id="3848"/>
    <lineage>
        <taxon>Eukaryota</taxon>
        <taxon>Viridiplantae</taxon>
        <taxon>Streptophyta</taxon>
        <taxon>Embryophyta</taxon>
        <taxon>Tracheophyta</taxon>
        <taxon>Spermatophyta</taxon>
        <taxon>Magnoliopsida</taxon>
        <taxon>eudicotyledons</taxon>
        <taxon>Gunneridae</taxon>
        <taxon>Pentapetalae</taxon>
        <taxon>rosids</taxon>
        <taxon>fabids</taxon>
        <taxon>Fabales</taxon>
        <taxon>Fabaceae</taxon>
        <taxon>Papilionoideae</taxon>
        <taxon>50 kb inversion clade</taxon>
        <taxon>NPAAA clade</taxon>
        <taxon>indigoferoid/millettioid clade</taxon>
        <taxon>Phaseoleae</taxon>
        <taxon>Glycine</taxon>
        <taxon>Glycine subgen. Soja</taxon>
    </lineage>
</organism>
<evidence type="ECO:0000313" key="1">
    <source>
        <dbReference type="EMBL" id="KHN04830.1"/>
    </source>
</evidence>
<dbReference type="Proteomes" id="UP000053555">
    <property type="component" value="Unassembled WGS sequence"/>
</dbReference>
<dbReference type="AlphaFoldDB" id="A0A0B2P6A1"/>
<proteinExistence type="predicted"/>
<protein>
    <submittedName>
        <fullName evidence="1">Putative mitochondrial protein</fullName>
    </submittedName>
</protein>
<name>A0A0B2P6A1_GLYSO</name>
<feature type="non-terminal residue" evidence="1">
    <location>
        <position position="76"/>
    </location>
</feature>
<dbReference type="EMBL" id="KN668904">
    <property type="protein sequence ID" value="KHN04830.1"/>
    <property type="molecule type" value="Genomic_DNA"/>
</dbReference>
<accession>A0A0B2P6A1</accession>
<sequence length="76" mass="8816">MLGNQGWMFLSNTKTMVSRIFKDKYFPRRDFLDVVVGHIPSYVWCSIYASQILLKEELRRSTGSGANLCAWGEPWL</sequence>
<gene>
    <name evidence="1" type="ORF">glysoja_049843</name>
</gene>
<reference evidence="1" key="1">
    <citation type="submission" date="2014-07" db="EMBL/GenBank/DDBJ databases">
        <title>Identification of a novel salt tolerance gene in wild soybean by whole-genome sequencing.</title>
        <authorList>
            <person name="Lam H.-M."/>
            <person name="Qi X."/>
            <person name="Li M.-W."/>
            <person name="Liu X."/>
            <person name="Xie M."/>
            <person name="Ni M."/>
            <person name="Xu X."/>
        </authorList>
    </citation>
    <scope>NUCLEOTIDE SEQUENCE [LARGE SCALE GENOMIC DNA]</scope>
    <source>
        <tissue evidence="1">Root</tissue>
    </source>
</reference>